<organism evidence="1 2">
    <name type="scientific">Irpex rosettiformis</name>
    <dbReference type="NCBI Taxonomy" id="378272"/>
    <lineage>
        <taxon>Eukaryota</taxon>
        <taxon>Fungi</taxon>
        <taxon>Dikarya</taxon>
        <taxon>Basidiomycota</taxon>
        <taxon>Agaricomycotina</taxon>
        <taxon>Agaricomycetes</taxon>
        <taxon>Polyporales</taxon>
        <taxon>Irpicaceae</taxon>
        <taxon>Irpex</taxon>
    </lineage>
</organism>
<accession>A0ACB8TZZ5</accession>
<evidence type="ECO:0000313" key="2">
    <source>
        <dbReference type="Proteomes" id="UP001055072"/>
    </source>
</evidence>
<evidence type="ECO:0000313" key="1">
    <source>
        <dbReference type="EMBL" id="KAI0087399.1"/>
    </source>
</evidence>
<name>A0ACB8TZZ5_9APHY</name>
<dbReference type="Proteomes" id="UP001055072">
    <property type="component" value="Unassembled WGS sequence"/>
</dbReference>
<keyword evidence="1" id="KW-0223">Dioxygenase</keyword>
<dbReference type="EMBL" id="MU274918">
    <property type="protein sequence ID" value="KAI0087399.1"/>
    <property type="molecule type" value="Genomic_DNA"/>
</dbReference>
<gene>
    <name evidence="1" type="ORF">BDY19DRAFT_250892</name>
</gene>
<sequence>MAAEAPVNAAVGNGVPPPPFELPYPEKAETITSNVLKLANLVPNERFKFITKNLLTHLHQFVSETRCSSVSSYHQLADINPACISITTEEWMTAIQFLTRTGQTCSPIRQEFILFSDVLGVSALVDALNNPAVNGATESSVLGPFFTEDAPDVAEGGSIASEGKGDYMYVEGRILSTDGTPIPNAIIETWETDGHGNYDVQYAGREKADCRGRLRSGPDGKYTYRAVVPVAYPIPGDGPVGELLVALGRHNMRPNHLHLMVEAPGHQKLVTSLYPEGDEWLASDAVFGVKKSLVVPLKEVNDDEEAKKRGFPKGGSFKLLTRDIVLVPTEESKRAREDFAVHRAKNAAAAL</sequence>
<keyword evidence="1" id="KW-0560">Oxidoreductase</keyword>
<reference evidence="1" key="1">
    <citation type="journal article" date="2021" name="Environ. Microbiol.">
        <title>Gene family expansions and transcriptome signatures uncover fungal adaptations to wood decay.</title>
        <authorList>
            <person name="Hage H."/>
            <person name="Miyauchi S."/>
            <person name="Viragh M."/>
            <person name="Drula E."/>
            <person name="Min B."/>
            <person name="Chaduli D."/>
            <person name="Navarro D."/>
            <person name="Favel A."/>
            <person name="Norest M."/>
            <person name="Lesage-Meessen L."/>
            <person name="Balint B."/>
            <person name="Merenyi Z."/>
            <person name="de Eugenio L."/>
            <person name="Morin E."/>
            <person name="Martinez A.T."/>
            <person name="Baldrian P."/>
            <person name="Stursova M."/>
            <person name="Martinez M.J."/>
            <person name="Novotny C."/>
            <person name="Magnuson J.K."/>
            <person name="Spatafora J.W."/>
            <person name="Maurice S."/>
            <person name="Pangilinan J."/>
            <person name="Andreopoulos W."/>
            <person name="LaButti K."/>
            <person name="Hundley H."/>
            <person name="Na H."/>
            <person name="Kuo A."/>
            <person name="Barry K."/>
            <person name="Lipzen A."/>
            <person name="Henrissat B."/>
            <person name="Riley R."/>
            <person name="Ahrendt S."/>
            <person name="Nagy L.G."/>
            <person name="Grigoriev I.V."/>
            <person name="Martin F."/>
            <person name="Rosso M.N."/>
        </authorList>
    </citation>
    <scope>NUCLEOTIDE SEQUENCE</scope>
    <source>
        <strain evidence="1">CBS 384.51</strain>
    </source>
</reference>
<keyword evidence="2" id="KW-1185">Reference proteome</keyword>
<proteinExistence type="predicted"/>
<comment type="caution">
    <text evidence="1">The sequence shown here is derived from an EMBL/GenBank/DDBJ whole genome shotgun (WGS) entry which is preliminary data.</text>
</comment>
<protein>
    <submittedName>
        <fullName evidence="1">Aromatic compound dioxygenase</fullName>
    </submittedName>
</protein>